<dbReference type="CDD" id="cd18186">
    <property type="entry name" value="BTB_POZ_ZBTB_KLHL-like"/>
    <property type="match status" value="1"/>
</dbReference>
<dbReference type="Pfam" id="PF00651">
    <property type="entry name" value="BTB"/>
    <property type="match status" value="2"/>
</dbReference>
<dbReference type="Pfam" id="PF26522">
    <property type="entry name" value="ARM_6"/>
    <property type="match status" value="1"/>
</dbReference>
<evidence type="ECO:0000313" key="4">
    <source>
        <dbReference type="EMBL" id="KAG8074930.1"/>
    </source>
</evidence>
<accession>A0A8J5SHM0</accession>
<dbReference type="PROSITE" id="PS50097">
    <property type="entry name" value="BTB"/>
    <property type="match status" value="2"/>
</dbReference>
<dbReference type="PANTHER" id="PTHR35918">
    <property type="entry name" value="OS06G0674800 PROTEIN"/>
    <property type="match status" value="1"/>
</dbReference>
<dbReference type="Proteomes" id="UP000729402">
    <property type="component" value="Unassembled WGS sequence"/>
</dbReference>
<dbReference type="SMART" id="SM00225">
    <property type="entry name" value="BTB"/>
    <property type="match status" value="2"/>
</dbReference>
<gene>
    <name evidence="4" type="ORF">GUJ93_ZPchr0006g45514</name>
</gene>
<sequence>MRPVATKATTGKEKSRKKGGAGEQLLTDQVSSLLARLQDALALGLTKSDGCGSKKWQTTDAGIQSHALKAAAAFLRCLSNDMLRLPHIKESISDILIALVGILQSKNVSVLIQATDVSFKLVSSIGNLARQYPILEIVMSLSCLLSADQLPVAVSSARAINCILNTLATARGSIHAEILEALEKSNAISSVISALQNYSHDIHPLNYLTEMMSLLRIILWIWPSSRYHVWSNSNLMGKLAQYCLCSEISIDVKVLELYAALALCGYGAMVLLKNEELMAKIGELIGKSHPCVVRIEALKLCQILLRSSKGCNLLMAPHCQPIIEGMINAMSRGDERLLMTEGCRTAFLVLRYAGNHHRFFWSNAIDDILYNILTGSCISSHKAHQIMCHDKLYNMVSKNFTDIHPYVWDILGNLAVHCNNEYLSVRKGQDCVLQALIYCVCSLATDAIQKSSTMKLSKDVHEPALRAVLMMLQSPNGYILSEASSQLLQVLPLGDDYLNILFTSLESNTTRSITTSFDSVKIMSNLMSLAGLVMLKPSHNILNKSSVIDVLSTIIKECLHNNIHITRLKLDSHLQFCFDGASCCSLVEEEWEGENIALFYGLMVLFNLLKSINFVCVHCKRNLDMEIVCHGCRDYFTEGLISVLQNALRQNISPGAKLYISHIMSLFGLCGFPNKLGGKMRRALDDELADLELLLSDGISLNAHTAIISARCPKLLPSAKSLGNDGKTTDEWGRSFYRVRMSDRVDSNALKKVLEYVYTGFVMVDGDIVKPVRTLAKYCHLKSLQKILQKDQPRWNSDCPRYDLTAALEPAEYSFSDIILEARSNEEMKCCHSSCQLSTQHVHSHKIVLGMNCDYLRALFNSGMHESFSEVIRVPLGWQALDKLVQWFYSGDLPKITPDCRWRNLTTEEQLCQLQPYAELSSLAEFWFLEGVKEESFAVVTSCLNSTSTAAAIEFVQSAAQLGQWELVEAAVGSVAHLYPKLRDSGQLEQLDDDVLNVLRTEYVRYSQHGGRSSRIQREC</sequence>
<evidence type="ECO:0000256" key="1">
    <source>
        <dbReference type="ARBA" id="ARBA00004906"/>
    </source>
</evidence>
<evidence type="ECO:0000256" key="2">
    <source>
        <dbReference type="SAM" id="MobiDB-lite"/>
    </source>
</evidence>
<proteinExistence type="predicted"/>
<dbReference type="InterPro" id="IPR000210">
    <property type="entry name" value="BTB/POZ_dom"/>
</dbReference>
<comment type="caution">
    <text evidence="4">The sequence shown here is derived from an EMBL/GenBank/DDBJ whole genome shotgun (WGS) entry which is preliminary data.</text>
</comment>
<organism evidence="4 5">
    <name type="scientific">Zizania palustris</name>
    <name type="common">Northern wild rice</name>
    <dbReference type="NCBI Taxonomy" id="103762"/>
    <lineage>
        <taxon>Eukaryota</taxon>
        <taxon>Viridiplantae</taxon>
        <taxon>Streptophyta</taxon>
        <taxon>Embryophyta</taxon>
        <taxon>Tracheophyta</taxon>
        <taxon>Spermatophyta</taxon>
        <taxon>Magnoliopsida</taxon>
        <taxon>Liliopsida</taxon>
        <taxon>Poales</taxon>
        <taxon>Poaceae</taxon>
        <taxon>BOP clade</taxon>
        <taxon>Oryzoideae</taxon>
        <taxon>Oryzeae</taxon>
        <taxon>Zizaniinae</taxon>
        <taxon>Zizania</taxon>
    </lineage>
</organism>
<feature type="region of interest" description="Disordered" evidence="2">
    <location>
        <begin position="1"/>
        <end position="22"/>
    </location>
</feature>
<dbReference type="EMBL" id="JAAALK010000283">
    <property type="protein sequence ID" value="KAG8074930.1"/>
    <property type="molecule type" value="Genomic_DNA"/>
</dbReference>
<dbReference type="OrthoDB" id="418748at2759"/>
<keyword evidence="5" id="KW-1185">Reference proteome</keyword>
<evidence type="ECO:0000313" key="5">
    <source>
        <dbReference type="Proteomes" id="UP000729402"/>
    </source>
</evidence>
<reference evidence="4" key="1">
    <citation type="journal article" date="2021" name="bioRxiv">
        <title>Whole Genome Assembly and Annotation of Northern Wild Rice, Zizania palustris L., Supports a Whole Genome Duplication in the Zizania Genus.</title>
        <authorList>
            <person name="Haas M."/>
            <person name="Kono T."/>
            <person name="Macchietto M."/>
            <person name="Millas R."/>
            <person name="McGilp L."/>
            <person name="Shao M."/>
            <person name="Duquette J."/>
            <person name="Hirsch C.N."/>
            <person name="Kimball J."/>
        </authorList>
    </citation>
    <scope>NUCLEOTIDE SEQUENCE</scope>
    <source>
        <tissue evidence="4">Fresh leaf tissue</tissue>
    </source>
</reference>
<dbReference type="AlphaFoldDB" id="A0A8J5SHM0"/>
<feature type="domain" description="BTB" evidence="3">
    <location>
        <begin position="816"/>
        <end position="893"/>
    </location>
</feature>
<comment type="pathway">
    <text evidence="1">Protein modification; protein ubiquitination.</text>
</comment>
<dbReference type="InterPro" id="IPR044953">
    <property type="entry name" value="At1g04390-like"/>
</dbReference>
<name>A0A8J5SHM0_ZIZPA</name>
<reference evidence="4" key="2">
    <citation type="submission" date="2021-02" db="EMBL/GenBank/DDBJ databases">
        <authorList>
            <person name="Kimball J.A."/>
            <person name="Haas M.W."/>
            <person name="Macchietto M."/>
            <person name="Kono T."/>
            <person name="Duquette J."/>
            <person name="Shao M."/>
        </authorList>
    </citation>
    <scope>NUCLEOTIDE SEQUENCE</scope>
    <source>
        <tissue evidence="4">Fresh leaf tissue</tissue>
    </source>
</reference>
<dbReference type="InterPro" id="IPR059007">
    <property type="entry name" value="ARM_At1g04390"/>
</dbReference>
<feature type="domain" description="BTB" evidence="3">
    <location>
        <begin position="689"/>
        <end position="766"/>
    </location>
</feature>
<protein>
    <recommendedName>
        <fullName evidence="3">BTB domain-containing protein</fullName>
    </recommendedName>
</protein>
<evidence type="ECO:0000259" key="3">
    <source>
        <dbReference type="PROSITE" id="PS50097"/>
    </source>
</evidence>
<dbReference type="PANTHER" id="PTHR35918:SF1">
    <property type="entry name" value="BTB DOMAIN-CONTAINING PROTEIN"/>
    <property type="match status" value="1"/>
</dbReference>